<comment type="caution">
    <text evidence="2">The sequence shown here is derived from an EMBL/GenBank/DDBJ whole genome shotgun (WGS) entry which is preliminary data.</text>
</comment>
<dbReference type="InterPro" id="IPR038158">
    <property type="entry name" value="H-NOX_domain_sf"/>
</dbReference>
<protein>
    <submittedName>
        <fullName evidence="2">Heme NO-binding domain-containing protein</fullName>
    </submittedName>
</protein>
<proteinExistence type="predicted"/>
<evidence type="ECO:0000313" key="3">
    <source>
        <dbReference type="Proteomes" id="UP001165641"/>
    </source>
</evidence>
<reference evidence="2" key="1">
    <citation type="submission" date="2022-12" db="EMBL/GenBank/DDBJ databases">
        <title>Paracoccus onchidii sp. nov., isolated from a marine invertebrate from the South China Sea.</title>
        <authorList>
            <person name="Xu S."/>
            <person name="Liu Z."/>
            <person name="Xu Y."/>
        </authorList>
    </citation>
    <scope>NUCLEOTIDE SEQUENCE</scope>
    <source>
        <strain evidence="2">Z330</strain>
    </source>
</reference>
<dbReference type="SUPFAM" id="SSF111126">
    <property type="entry name" value="Ligand-binding domain in the NO signalling and Golgi transport"/>
    <property type="match status" value="1"/>
</dbReference>
<gene>
    <name evidence="2" type="ORF">PAF17_05470</name>
</gene>
<dbReference type="EMBL" id="JAQBIE010000005">
    <property type="protein sequence ID" value="MDB6176956.1"/>
    <property type="molecule type" value="Genomic_DNA"/>
</dbReference>
<dbReference type="Proteomes" id="UP001165641">
    <property type="component" value="Unassembled WGS sequence"/>
</dbReference>
<sequence length="196" mass="21710">MQQLIIRAIEEFLRQTYGEKLWLRAVDRGMEHDRRSIDLASAAPKGLSVERLVTCAAIELDKSPQELMEDGGAWLARREAFRRLLRFSGRDFKDFLLSLEELPGRAHFVAPDLAMPDISVSLCADGEFTLRLPEGTWGWAPLLGGVVRAMADDYGALGLIAVEGNVITVKIPEAEFSPGRDFNLTSCLPVRIAGEP</sequence>
<dbReference type="Gene3D" id="3.90.1520.10">
    <property type="entry name" value="H-NOX domain"/>
    <property type="match status" value="1"/>
</dbReference>
<feature type="domain" description="Heme NO-binding" evidence="1">
    <location>
        <begin position="4"/>
        <end position="131"/>
    </location>
</feature>
<dbReference type="InterPro" id="IPR011644">
    <property type="entry name" value="Heme_NO-bd"/>
</dbReference>
<organism evidence="2 3">
    <name type="scientific">Paracoccus onchidii</name>
    <dbReference type="NCBI Taxonomy" id="3017813"/>
    <lineage>
        <taxon>Bacteria</taxon>
        <taxon>Pseudomonadati</taxon>
        <taxon>Pseudomonadota</taxon>
        <taxon>Alphaproteobacteria</taxon>
        <taxon>Rhodobacterales</taxon>
        <taxon>Paracoccaceae</taxon>
        <taxon>Paracoccus</taxon>
    </lineage>
</organism>
<dbReference type="InterPro" id="IPR024096">
    <property type="entry name" value="NO_sig/Golgi_transp_ligand-bd"/>
</dbReference>
<evidence type="ECO:0000313" key="2">
    <source>
        <dbReference type="EMBL" id="MDB6176956.1"/>
    </source>
</evidence>
<dbReference type="RefSeq" id="WP_271888083.1">
    <property type="nucleotide sequence ID" value="NZ_JAQBIE010000005.1"/>
</dbReference>
<accession>A0ABT4ZDZ5</accession>
<name>A0ABT4ZDZ5_9RHOB</name>
<dbReference type="Pfam" id="PF07700">
    <property type="entry name" value="HNOB"/>
    <property type="match status" value="1"/>
</dbReference>
<evidence type="ECO:0000259" key="1">
    <source>
        <dbReference type="Pfam" id="PF07700"/>
    </source>
</evidence>
<keyword evidence="3" id="KW-1185">Reference proteome</keyword>